<reference evidence="2" key="2">
    <citation type="submission" date="2023-06" db="EMBL/GenBank/DDBJ databases">
        <authorList>
            <person name="Ma L."/>
            <person name="Liu K.-W."/>
            <person name="Li Z."/>
            <person name="Hsiao Y.-Y."/>
            <person name="Qi Y."/>
            <person name="Fu T."/>
            <person name="Tang G."/>
            <person name="Zhang D."/>
            <person name="Sun W.-H."/>
            <person name="Liu D.-K."/>
            <person name="Li Y."/>
            <person name="Chen G.-Z."/>
            <person name="Liu X.-D."/>
            <person name="Liao X.-Y."/>
            <person name="Jiang Y.-T."/>
            <person name="Yu X."/>
            <person name="Hao Y."/>
            <person name="Huang J."/>
            <person name="Zhao X.-W."/>
            <person name="Ke S."/>
            <person name="Chen Y.-Y."/>
            <person name="Wu W.-L."/>
            <person name="Hsu J.-L."/>
            <person name="Lin Y.-F."/>
            <person name="Huang M.-D."/>
            <person name="Li C.-Y."/>
            <person name="Huang L."/>
            <person name="Wang Z.-W."/>
            <person name="Zhao X."/>
            <person name="Zhong W.-Y."/>
            <person name="Peng D.-H."/>
            <person name="Ahmad S."/>
            <person name="Lan S."/>
            <person name="Zhang J.-S."/>
            <person name="Tsai W.-C."/>
            <person name="Van De Peer Y."/>
            <person name="Liu Z.-J."/>
        </authorList>
    </citation>
    <scope>NUCLEOTIDE SEQUENCE</scope>
    <source>
        <strain evidence="2">SCP</strain>
        <tissue evidence="2">Leaves</tissue>
    </source>
</reference>
<comment type="caution">
    <text evidence="2">The sequence shown here is derived from an EMBL/GenBank/DDBJ whole genome shotgun (WGS) entry which is preliminary data.</text>
</comment>
<dbReference type="InterPro" id="IPR045890">
    <property type="entry name" value="POB1-like"/>
</dbReference>
<evidence type="ECO:0000313" key="3">
    <source>
        <dbReference type="Proteomes" id="UP001179952"/>
    </source>
</evidence>
<dbReference type="PANTHER" id="PTHR46336:SF3">
    <property type="entry name" value="BTB_POZ DOMAIN-CONTAINING PROTEIN POB1"/>
    <property type="match status" value="1"/>
</dbReference>
<evidence type="ECO:0000256" key="1">
    <source>
        <dbReference type="SAM" id="MobiDB-lite"/>
    </source>
</evidence>
<reference evidence="2" key="1">
    <citation type="journal article" date="2023" name="Nat. Commun.">
        <title>Diploid and tetraploid genomes of Acorus and the evolution of monocots.</title>
        <authorList>
            <person name="Ma L."/>
            <person name="Liu K.W."/>
            <person name="Li Z."/>
            <person name="Hsiao Y.Y."/>
            <person name="Qi Y."/>
            <person name="Fu T."/>
            <person name="Tang G.D."/>
            <person name="Zhang D."/>
            <person name="Sun W.H."/>
            <person name="Liu D.K."/>
            <person name="Li Y."/>
            <person name="Chen G.Z."/>
            <person name="Liu X.D."/>
            <person name="Liao X.Y."/>
            <person name="Jiang Y.T."/>
            <person name="Yu X."/>
            <person name="Hao Y."/>
            <person name="Huang J."/>
            <person name="Zhao X.W."/>
            <person name="Ke S."/>
            <person name="Chen Y.Y."/>
            <person name="Wu W.L."/>
            <person name="Hsu J.L."/>
            <person name="Lin Y.F."/>
            <person name="Huang M.D."/>
            <person name="Li C.Y."/>
            <person name="Huang L."/>
            <person name="Wang Z.W."/>
            <person name="Zhao X."/>
            <person name="Zhong W.Y."/>
            <person name="Peng D.H."/>
            <person name="Ahmad S."/>
            <person name="Lan S."/>
            <person name="Zhang J.S."/>
            <person name="Tsai W.C."/>
            <person name="Van de Peer Y."/>
            <person name="Liu Z.J."/>
        </authorList>
    </citation>
    <scope>NUCLEOTIDE SEQUENCE</scope>
    <source>
        <strain evidence="2">SCP</strain>
    </source>
</reference>
<dbReference type="PANTHER" id="PTHR46336">
    <property type="entry name" value="OS02G0260700 PROTEIN"/>
    <property type="match status" value="1"/>
</dbReference>
<dbReference type="GO" id="GO:0010114">
    <property type="term" value="P:response to red light"/>
    <property type="evidence" value="ECO:0007669"/>
    <property type="project" value="TreeGrafter"/>
</dbReference>
<dbReference type="GO" id="GO:0005634">
    <property type="term" value="C:nucleus"/>
    <property type="evidence" value="ECO:0007669"/>
    <property type="project" value="TreeGrafter"/>
</dbReference>
<keyword evidence="3" id="KW-1185">Reference proteome</keyword>
<evidence type="ECO:0000313" key="2">
    <source>
        <dbReference type="EMBL" id="KAK1265489.1"/>
    </source>
</evidence>
<dbReference type="Proteomes" id="UP001179952">
    <property type="component" value="Unassembled WGS sequence"/>
</dbReference>
<sequence length="149" mass="17068">MTHFNQDETFEFSFNDPQFSDRVLQIKIMRGLQDDASDGEEHSGIARQMKNLMIEGRGGTSDEDKDRELSMLSNPTSDRRFIEQAYANKRVKVVESDQPRPSCIVYLDRTRQECSKILTSDRICSDELHLKQQPFFIVAANTGTQDSSV</sequence>
<feature type="region of interest" description="Disordered" evidence="1">
    <location>
        <begin position="34"/>
        <end position="74"/>
    </location>
</feature>
<protein>
    <submittedName>
        <fullName evidence="2">Uncharacterized protein</fullName>
    </submittedName>
</protein>
<feature type="compositionally biased region" description="Basic and acidic residues" evidence="1">
    <location>
        <begin position="60"/>
        <end position="69"/>
    </location>
</feature>
<accession>A0AAV9AMN3</accession>
<proteinExistence type="predicted"/>
<dbReference type="EMBL" id="JAUJYN010000008">
    <property type="protein sequence ID" value="KAK1265489.1"/>
    <property type="molecule type" value="Genomic_DNA"/>
</dbReference>
<name>A0AAV9AMN3_ACOGR</name>
<organism evidence="2 3">
    <name type="scientific">Acorus gramineus</name>
    <name type="common">Dwarf sweet flag</name>
    <dbReference type="NCBI Taxonomy" id="55184"/>
    <lineage>
        <taxon>Eukaryota</taxon>
        <taxon>Viridiplantae</taxon>
        <taxon>Streptophyta</taxon>
        <taxon>Embryophyta</taxon>
        <taxon>Tracheophyta</taxon>
        <taxon>Spermatophyta</taxon>
        <taxon>Magnoliopsida</taxon>
        <taxon>Liliopsida</taxon>
        <taxon>Acoraceae</taxon>
        <taxon>Acorus</taxon>
    </lineage>
</organism>
<gene>
    <name evidence="2" type="ORF">QJS04_geneDACA010671</name>
</gene>
<dbReference type="AlphaFoldDB" id="A0AAV9AMN3"/>